<comment type="caution">
    <text evidence="7">The sequence shown here is derived from an EMBL/GenBank/DDBJ whole genome shotgun (WGS) entry which is preliminary data.</text>
</comment>
<dbReference type="InterPro" id="IPR013752">
    <property type="entry name" value="KPA_reductase"/>
</dbReference>
<reference evidence="7 8" key="1">
    <citation type="submission" date="2019-08" db="EMBL/GenBank/DDBJ databases">
        <title>In-depth cultivation of the pig gut microbiome towards novel bacterial diversity and tailored functional studies.</title>
        <authorList>
            <person name="Wylensek D."/>
            <person name="Hitch T.C.A."/>
            <person name="Clavel T."/>
        </authorList>
    </citation>
    <scope>NUCLEOTIDE SEQUENCE [LARGE SCALE GENOMIC DNA]</scope>
    <source>
        <strain evidence="7 8">SM-530-WT-4B</strain>
    </source>
</reference>
<evidence type="ECO:0000313" key="8">
    <source>
        <dbReference type="Proteomes" id="UP000473699"/>
    </source>
</evidence>
<dbReference type="Gene3D" id="3.40.50.720">
    <property type="entry name" value="NAD(P)-binding Rossmann-like Domain"/>
    <property type="match status" value="1"/>
</dbReference>
<dbReference type="AlphaFoldDB" id="A0A6L5YB92"/>
<keyword evidence="3 4" id="KW-0560">Oxidoreductase</keyword>
<gene>
    <name evidence="7" type="ORF">FYJ74_05950</name>
</gene>
<evidence type="ECO:0000256" key="3">
    <source>
        <dbReference type="ARBA" id="ARBA00023002"/>
    </source>
</evidence>
<dbReference type="EMBL" id="VUNH01000005">
    <property type="protein sequence ID" value="MST55576.1"/>
    <property type="molecule type" value="Genomic_DNA"/>
</dbReference>
<name>A0A6L5YB92_9BACT</name>
<evidence type="ECO:0000313" key="7">
    <source>
        <dbReference type="EMBL" id="MST55576.1"/>
    </source>
</evidence>
<comment type="pathway">
    <text evidence="4">Cofactor biosynthesis; (R)-pantothenate biosynthesis; (R)-pantoate from 3-methyl-2-oxobutanoate: step 2/2.</text>
</comment>
<dbReference type="InterPro" id="IPR013328">
    <property type="entry name" value="6PGD_dom2"/>
</dbReference>
<evidence type="ECO:0000256" key="4">
    <source>
        <dbReference type="RuleBase" id="RU362068"/>
    </source>
</evidence>
<dbReference type="PANTHER" id="PTHR21708:SF26">
    <property type="entry name" value="2-DEHYDROPANTOATE 2-REDUCTASE"/>
    <property type="match status" value="1"/>
</dbReference>
<comment type="catalytic activity">
    <reaction evidence="4">
        <text>(R)-pantoate + NADP(+) = 2-dehydropantoate + NADPH + H(+)</text>
        <dbReference type="Rhea" id="RHEA:16233"/>
        <dbReference type="ChEBI" id="CHEBI:11561"/>
        <dbReference type="ChEBI" id="CHEBI:15378"/>
        <dbReference type="ChEBI" id="CHEBI:15980"/>
        <dbReference type="ChEBI" id="CHEBI:57783"/>
        <dbReference type="ChEBI" id="CHEBI:58349"/>
        <dbReference type="EC" id="1.1.1.169"/>
    </reaction>
</comment>
<dbReference type="InterPro" id="IPR003710">
    <property type="entry name" value="ApbA"/>
</dbReference>
<dbReference type="GO" id="GO:0005737">
    <property type="term" value="C:cytoplasm"/>
    <property type="evidence" value="ECO:0007669"/>
    <property type="project" value="TreeGrafter"/>
</dbReference>
<dbReference type="GO" id="GO:0008677">
    <property type="term" value="F:2-dehydropantoate 2-reductase activity"/>
    <property type="evidence" value="ECO:0007669"/>
    <property type="project" value="UniProtKB-EC"/>
</dbReference>
<evidence type="ECO:0000256" key="1">
    <source>
        <dbReference type="ARBA" id="ARBA00007870"/>
    </source>
</evidence>
<evidence type="ECO:0000256" key="2">
    <source>
        <dbReference type="ARBA" id="ARBA00022857"/>
    </source>
</evidence>
<dbReference type="UniPathway" id="UPA00028">
    <property type="reaction ID" value="UER00004"/>
</dbReference>
<dbReference type="PANTHER" id="PTHR21708">
    <property type="entry name" value="PROBABLE 2-DEHYDROPANTOATE 2-REDUCTASE"/>
    <property type="match status" value="1"/>
</dbReference>
<feature type="domain" description="Ketopantoate reductase N-terminal" evidence="5">
    <location>
        <begin position="38"/>
        <end position="187"/>
    </location>
</feature>
<dbReference type="GO" id="GO:0015940">
    <property type="term" value="P:pantothenate biosynthetic process"/>
    <property type="evidence" value="ECO:0007669"/>
    <property type="project" value="UniProtKB-UniPathway"/>
</dbReference>
<dbReference type="InterPro" id="IPR013332">
    <property type="entry name" value="KPR_N"/>
</dbReference>
<dbReference type="Gene3D" id="1.10.1040.10">
    <property type="entry name" value="N-(1-d-carboxylethyl)-l-norvaline Dehydrogenase, domain 2"/>
    <property type="match status" value="1"/>
</dbReference>
<dbReference type="EC" id="1.1.1.169" evidence="4"/>
<keyword evidence="2 4" id="KW-0521">NADP</keyword>
<dbReference type="InterPro" id="IPR036291">
    <property type="entry name" value="NAD(P)-bd_dom_sf"/>
</dbReference>
<evidence type="ECO:0000259" key="5">
    <source>
        <dbReference type="Pfam" id="PF02558"/>
    </source>
</evidence>
<dbReference type="InterPro" id="IPR051402">
    <property type="entry name" value="KPR-Related"/>
</dbReference>
<keyword evidence="8" id="KW-1185">Reference proteome</keyword>
<accession>A0A6L5YB92</accession>
<feature type="domain" description="Ketopantoate reductase C-terminal" evidence="6">
    <location>
        <begin position="215"/>
        <end position="335"/>
    </location>
</feature>
<dbReference type="Pfam" id="PF08546">
    <property type="entry name" value="ApbA_C"/>
    <property type="match status" value="1"/>
</dbReference>
<protein>
    <recommendedName>
        <fullName evidence="4">2-dehydropantoate 2-reductase</fullName>
        <ecNumber evidence="4">1.1.1.169</ecNumber>
    </recommendedName>
    <alternativeName>
        <fullName evidence="4">Ketopantoate reductase</fullName>
    </alternativeName>
</protein>
<comment type="similarity">
    <text evidence="1 4">Belongs to the ketopantoate reductase family.</text>
</comment>
<comment type="function">
    <text evidence="4">Catalyzes the NADPH-dependent reduction of ketopantoate into pantoic acid.</text>
</comment>
<sequence length="339" mass="35878">MNGDVLGAAFFCGALPGRTAGRLERPVLRNEGGWKMKVGVFGIGGIGGFVGGALARVHGETYFCARGENLEAIRRGGLRVDSVKLGRFTARPAALSDDAAALGVMDALIVACKGYDLEASCAAMSPMVGAQTLVIPLLNGVVVSEQMEPFLPPCLLADGTIRVFSHLEAPGAVVQTAGQCSVVVGMRDGSRPAALDAAAELLNRAGIETKVTDHIVRASWNKYVTMGSNSCVFCWYDGPAGKVLADPGHKKVIRAVIDEMTAVAAAQGVELPASLSDKLIDAFEKMPADTVTSLYRDLRAGKDPARTELDHIIGRMVQLGRETGVPVPYHEAAYEKWRK</sequence>
<dbReference type="Pfam" id="PF02558">
    <property type="entry name" value="ApbA"/>
    <property type="match status" value="1"/>
</dbReference>
<evidence type="ECO:0000259" key="6">
    <source>
        <dbReference type="Pfam" id="PF08546"/>
    </source>
</evidence>
<dbReference type="NCBIfam" id="TIGR00745">
    <property type="entry name" value="apbA_panE"/>
    <property type="match status" value="1"/>
</dbReference>
<dbReference type="SUPFAM" id="SSF51735">
    <property type="entry name" value="NAD(P)-binding Rossmann-fold domains"/>
    <property type="match status" value="1"/>
</dbReference>
<keyword evidence="4" id="KW-0566">Pantothenate biosynthesis</keyword>
<dbReference type="InterPro" id="IPR008927">
    <property type="entry name" value="6-PGluconate_DH-like_C_sf"/>
</dbReference>
<proteinExistence type="inferred from homology"/>
<dbReference type="SUPFAM" id="SSF48179">
    <property type="entry name" value="6-phosphogluconate dehydrogenase C-terminal domain-like"/>
    <property type="match status" value="1"/>
</dbReference>
<organism evidence="7 8">
    <name type="scientific">Pyramidobacter porci</name>
    <dbReference type="NCBI Taxonomy" id="2605789"/>
    <lineage>
        <taxon>Bacteria</taxon>
        <taxon>Thermotogati</taxon>
        <taxon>Synergistota</taxon>
        <taxon>Synergistia</taxon>
        <taxon>Synergistales</taxon>
        <taxon>Dethiosulfovibrionaceae</taxon>
        <taxon>Pyramidobacter</taxon>
    </lineage>
</organism>
<dbReference type="Proteomes" id="UP000473699">
    <property type="component" value="Unassembled WGS sequence"/>
</dbReference>